<sequence length="237" mass="26992">MKDRESPEIRVLHTLHEFAAVKRIEDAVWQEGEGTPAALLKVFADHGGLILGAFVKEEMVGMAVAMPARMGDHWYLHSHMMAIMPGYRSLGLGSHLKQEQVRWAKTYGYEFVGWTFDPLQVRNAIFNLRVLKAHVLDFAPNYYGTMGDTLNGNFPSHRFFAVSEDLEGISQKPQGLLPIPQDITALRREHPAQAQKWADRYARFFASPTRRRIVGLVRSPLGQWCYAWTEARPLDQS</sequence>
<organism evidence="2 3">
    <name type="scientific">Sulfobacillus thermotolerans</name>
    <dbReference type="NCBI Taxonomy" id="338644"/>
    <lineage>
        <taxon>Bacteria</taxon>
        <taxon>Bacillati</taxon>
        <taxon>Bacillota</taxon>
        <taxon>Clostridia</taxon>
        <taxon>Eubacteriales</taxon>
        <taxon>Clostridiales Family XVII. Incertae Sedis</taxon>
        <taxon>Sulfobacillus</taxon>
    </lineage>
</organism>
<proteinExistence type="predicted"/>
<evidence type="ECO:0000313" key="2">
    <source>
        <dbReference type="EMBL" id="AUW93021.1"/>
    </source>
</evidence>
<keyword evidence="3" id="KW-1185">Reference proteome</keyword>
<evidence type="ECO:0000313" key="3">
    <source>
        <dbReference type="Proteomes" id="UP000325292"/>
    </source>
</evidence>
<dbReference type="EMBL" id="CP019454">
    <property type="protein sequence ID" value="AUW93021.1"/>
    <property type="molecule type" value="Genomic_DNA"/>
</dbReference>
<dbReference type="PROSITE" id="PS51186">
    <property type="entry name" value="GNAT"/>
    <property type="match status" value="1"/>
</dbReference>
<dbReference type="Pfam" id="PF00583">
    <property type="entry name" value="Acetyltransf_1"/>
    <property type="match status" value="1"/>
</dbReference>
<dbReference type="Gene3D" id="3.40.630.30">
    <property type="match status" value="1"/>
</dbReference>
<evidence type="ECO:0000259" key="1">
    <source>
        <dbReference type="PROSITE" id="PS51186"/>
    </source>
</evidence>
<dbReference type="PANTHER" id="PTHR41700:SF1">
    <property type="entry name" value="N-ACETYLTRANSFERASE DOMAIN-CONTAINING PROTEIN"/>
    <property type="match status" value="1"/>
</dbReference>
<protein>
    <recommendedName>
        <fullName evidence="1">N-acetyltransferase domain-containing protein</fullName>
    </recommendedName>
</protein>
<dbReference type="PANTHER" id="PTHR41700">
    <property type="entry name" value="GCN5-RELATED N-ACETYLTRANSFERASE"/>
    <property type="match status" value="1"/>
</dbReference>
<dbReference type="InterPro" id="IPR000182">
    <property type="entry name" value="GNAT_dom"/>
</dbReference>
<dbReference type="CDD" id="cd04301">
    <property type="entry name" value="NAT_SF"/>
    <property type="match status" value="1"/>
</dbReference>
<feature type="domain" description="N-acetyltransferase" evidence="1">
    <location>
        <begin position="7"/>
        <end position="169"/>
    </location>
</feature>
<dbReference type="SUPFAM" id="SSF55729">
    <property type="entry name" value="Acyl-CoA N-acyltransferases (Nat)"/>
    <property type="match status" value="1"/>
</dbReference>
<accession>A0ABM6RNR7</accession>
<name>A0ABM6RNR7_9FIRM</name>
<dbReference type="Proteomes" id="UP000325292">
    <property type="component" value="Chromosome"/>
</dbReference>
<reference evidence="2 3" key="1">
    <citation type="journal article" date="2019" name="Sci. Rep.">
        <title>Sulfobacillus thermotolerans: new insights into resistance and metabolic capacities of acidophilic chemolithotrophs.</title>
        <authorList>
            <person name="Panyushkina A.E."/>
            <person name="Babenko V.V."/>
            <person name="Nikitina A.S."/>
            <person name="Selezneva O.V."/>
            <person name="Tsaplina I.A."/>
            <person name="Letarova M.A."/>
            <person name="Kostryukova E.S."/>
            <person name="Letarov A.V."/>
        </authorList>
    </citation>
    <scope>NUCLEOTIDE SEQUENCE [LARGE SCALE GENOMIC DNA]</scope>
    <source>
        <strain evidence="2 3">Kr1</strain>
    </source>
</reference>
<gene>
    <name evidence="2" type="ORF">BXT84_02865</name>
</gene>
<dbReference type="InterPro" id="IPR038764">
    <property type="entry name" value="GNAT_N_AcTrfase_prd"/>
</dbReference>
<dbReference type="InterPro" id="IPR016181">
    <property type="entry name" value="Acyl_CoA_acyltransferase"/>
</dbReference>